<dbReference type="SUPFAM" id="SSF53448">
    <property type="entry name" value="Nucleotide-diphospho-sugar transferases"/>
    <property type="match status" value="1"/>
</dbReference>
<evidence type="ECO:0000256" key="3">
    <source>
        <dbReference type="ARBA" id="ARBA00022723"/>
    </source>
</evidence>
<dbReference type="PANTHER" id="PTHR19136">
    <property type="entry name" value="MOLYBDENUM COFACTOR GUANYLYLTRANSFERASE"/>
    <property type="match status" value="1"/>
</dbReference>
<evidence type="ECO:0000313" key="11">
    <source>
        <dbReference type="Proteomes" id="UP000634134"/>
    </source>
</evidence>
<dbReference type="Proteomes" id="UP000634134">
    <property type="component" value="Unassembled WGS sequence"/>
</dbReference>
<evidence type="ECO:0000259" key="9">
    <source>
        <dbReference type="Pfam" id="PF12804"/>
    </source>
</evidence>
<evidence type="ECO:0000256" key="6">
    <source>
        <dbReference type="ARBA" id="ARBA00023134"/>
    </source>
</evidence>
<dbReference type="Gene3D" id="3.90.550.10">
    <property type="entry name" value="Spore Coat Polysaccharide Biosynthesis Protein SpsA, Chain A"/>
    <property type="match status" value="1"/>
</dbReference>
<dbReference type="PANTHER" id="PTHR19136:SF81">
    <property type="entry name" value="MOLYBDENUM COFACTOR GUANYLYLTRANSFERASE"/>
    <property type="match status" value="1"/>
</dbReference>
<evidence type="ECO:0000313" key="10">
    <source>
        <dbReference type="EMBL" id="MBE9464865.1"/>
    </source>
</evidence>
<keyword evidence="7 8" id="KW-0501">Molybdenum cofactor biosynthesis</keyword>
<keyword evidence="3 8" id="KW-0479">Metal-binding</keyword>
<comment type="catalytic activity">
    <reaction evidence="8">
        <text>Mo-molybdopterin + GTP + H(+) = Mo-molybdopterin guanine dinucleotide + diphosphate</text>
        <dbReference type="Rhea" id="RHEA:34243"/>
        <dbReference type="ChEBI" id="CHEBI:15378"/>
        <dbReference type="ChEBI" id="CHEBI:33019"/>
        <dbReference type="ChEBI" id="CHEBI:37565"/>
        <dbReference type="ChEBI" id="CHEBI:71302"/>
        <dbReference type="ChEBI" id="CHEBI:71310"/>
        <dbReference type="EC" id="2.7.7.77"/>
    </reaction>
</comment>
<comment type="caution">
    <text evidence="10">The sequence shown here is derived from an EMBL/GenBank/DDBJ whole genome shotgun (WGS) entry which is preliminary data.</text>
</comment>
<evidence type="ECO:0000256" key="2">
    <source>
        <dbReference type="ARBA" id="ARBA00022679"/>
    </source>
</evidence>
<evidence type="ECO:0000256" key="7">
    <source>
        <dbReference type="ARBA" id="ARBA00023150"/>
    </source>
</evidence>
<dbReference type="InterPro" id="IPR013482">
    <property type="entry name" value="Molybde_CF_guanTrfase"/>
</dbReference>
<dbReference type="GO" id="GO:0016740">
    <property type="term" value="F:transferase activity"/>
    <property type="evidence" value="ECO:0007669"/>
    <property type="project" value="UniProtKB-KW"/>
</dbReference>
<keyword evidence="1 8" id="KW-0963">Cytoplasm</keyword>
<reference evidence="11" key="1">
    <citation type="submission" date="2023-07" db="EMBL/GenBank/DDBJ databases">
        <title>Dyadobacter sp. nov 'subterranea' isolated from contaminted grondwater.</title>
        <authorList>
            <person name="Szabo I."/>
            <person name="Al-Omari J."/>
            <person name="Szerdahelyi S.G."/>
            <person name="Rado J."/>
        </authorList>
    </citation>
    <scope>NUCLEOTIDE SEQUENCE [LARGE SCALE GENOMIC DNA]</scope>
    <source>
        <strain evidence="11">UP-52</strain>
    </source>
</reference>
<feature type="binding site" evidence="8">
    <location>
        <position position="22"/>
    </location>
    <ligand>
        <name>GTP</name>
        <dbReference type="ChEBI" id="CHEBI:37565"/>
    </ligand>
</feature>
<sequence>MKKELYGLVICGGQSTRMGTDKSLIDYHGKPQRYYVYEMLEWICDKVFISCNSSQKESITEPYKTLPDLPQYEKIGPMAALLTAFNYYPDHNFLVVGCDYPYLTTKDLKEFAKSVKPEEIASAFYNHEENVYEPLLAWYSHKSKNEIQRMYGNEEFSLQRFLRENEAGKYQTMRPKNLVSVDTPEDCQIAKETIIRKSHF</sequence>
<keyword evidence="11" id="KW-1185">Reference proteome</keyword>
<comment type="similarity">
    <text evidence="8">Belongs to the MobA family.</text>
</comment>
<dbReference type="EMBL" id="JACYGY010000001">
    <property type="protein sequence ID" value="MBE9464865.1"/>
    <property type="molecule type" value="Genomic_DNA"/>
</dbReference>
<keyword evidence="5 8" id="KW-0460">Magnesium</keyword>
<feature type="binding site" evidence="8">
    <location>
        <position position="68"/>
    </location>
    <ligand>
        <name>GTP</name>
        <dbReference type="ChEBI" id="CHEBI:37565"/>
    </ligand>
</feature>
<gene>
    <name evidence="8" type="primary">mobA</name>
    <name evidence="10" type="ORF">IEE83_23525</name>
</gene>
<comment type="function">
    <text evidence="8">Transfers a GMP moiety from GTP to Mo-molybdopterin (Mo-MPT) cofactor (Moco or molybdenum cofactor) to form Mo-molybdopterin guanine dinucleotide (Mo-MGD) cofactor.</text>
</comment>
<evidence type="ECO:0000256" key="1">
    <source>
        <dbReference type="ARBA" id="ARBA00022490"/>
    </source>
</evidence>
<accession>A0ABR9WH86</accession>
<dbReference type="EC" id="2.7.7.77" evidence="8"/>
<name>A0ABR9WH86_9BACT</name>
<evidence type="ECO:0000256" key="4">
    <source>
        <dbReference type="ARBA" id="ARBA00022741"/>
    </source>
</evidence>
<feature type="binding site" evidence="8">
    <location>
        <begin position="10"/>
        <end position="12"/>
    </location>
    <ligand>
        <name>GTP</name>
        <dbReference type="ChEBI" id="CHEBI:37565"/>
    </ligand>
</feature>
<protein>
    <recommendedName>
        <fullName evidence="8">Probable molybdenum cofactor guanylyltransferase</fullName>
        <shortName evidence="8">MoCo guanylyltransferase</shortName>
        <ecNumber evidence="8">2.7.7.77</ecNumber>
    </recommendedName>
    <alternativeName>
        <fullName evidence="8">GTP:molybdopterin guanylyltransferase</fullName>
    </alternativeName>
    <alternativeName>
        <fullName evidence="8">Mo-MPT guanylyltransferase</fullName>
    </alternativeName>
    <alternativeName>
        <fullName evidence="8">Molybdopterin guanylyltransferase</fullName>
    </alternativeName>
    <alternativeName>
        <fullName evidence="8">Molybdopterin-guanine dinucleotide synthase</fullName>
        <shortName evidence="8">MGD synthase</shortName>
    </alternativeName>
</protein>
<organism evidence="10 11">
    <name type="scientific">Dyadobacter subterraneus</name>
    <dbReference type="NCBI Taxonomy" id="2773304"/>
    <lineage>
        <taxon>Bacteria</taxon>
        <taxon>Pseudomonadati</taxon>
        <taxon>Bacteroidota</taxon>
        <taxon>Cytophagia</taxon>
        <taxon>Cytophagales</taxon>
        <taxon>Spirosomataceae</taxon>
        <taxon>Dyadobacter</taxon>
    </lineage>
</organism>
<proteinExistence type="inferred from homology"/>
<dbReference type="CDD" id="cd02503">
    <property type="entry name" value="MobA"/>
    <property type="match status" value="1"/>
</dbReference>
<comment type="cofactor">
    <cofactor evidence="8">
        <name>Mg(2+)</name>
        <dbReference type="ChEBI" id="CHEBI:18420"/>
    </cofactor>
</comment>
<keyword evidence="4 8" id="KW-0547">Nucleotide-binding</keyword>
<feature type="domain" description="MobA-like NTP transferase" evidence="9">
    <location>
        <begin position="7"/>
        <end position="165"/>
    </location>
</feature>
<comment type="domain">
    <text evidence="8">The N-terminal domain determines nucleotide recognition and specific binding, while the C-terminal domain determines the specific binding to the target protein.</text>
</comment>
<evidence type="ECO:0000256" key="5">
    <source>
        <dbReference type="ARBA" id="ARBA00022842"/>
    </source>
</evidence>
<dbReference type="Pfam" id="PF12804">
    <property type="entry name" value="NTP_transf_3"/>
    <property type="match status" value="1"/>
</dbReference>
<comment type="subcellular location">
    <subcellularLocation>
        <location evidence="8">Cytoplasm</location>
    </subcellularLocation>
</comment>
<keyword evidence="6 8" id="KW-0342">GTP-binding</keyword>
<dbReference type="InterPro" id="IPR025877">
    <property type="entry name" value="MobA-like_NTP_Trfase"/>
</dbReference>
<keyword evidence="2 8" id="KW-0808">Transferase</keyword>
<comment type="caution">
    <text evidence="8">Lacks conserved residue(s) required for the propagation of feature annotation.</text>
</comment>
<feature type="binding site" evidence="8">
    <location>
        <position position="99"/>
    </location>
    <ligand>
        <name>Mg(2+)</name>
        <dbReference type="ChEBI" id="CHEBI:18420"/>
    </ligand>
</feature>
<feature type="binding site" evidence="8">
    <location>
        <position position="99"/>
    </location>
    <ligand>
        <name>GTP</name>
        <dbReference type="ChEBI" id="CHEBI:37565"/>
    </ligand>
</feature>
<dbReference type="HAMAP" id="MF_00316">
    <property type="entry name" value="MobA"/>
    <property type="match status" value="1"/>
</dbReference>
<evidence type="ECO:0000256" key="8">
    <source>
        <dbReference type="HAMAP-Rule" id="MF_00316"/>
    </source>
</evidence>
<dbReference type="RefSeq" id="WP_194122892.1">
    <property type="nucleotide sequence ID" value="NZ_JACYGY010000001.1"/>
</dbReference>
<dbReference type="InterPro" id="IPR029044">
    <property type="entry name" value="Nucleotide-diphossugar_trans"/>
</dbReference>